<dbReference type="InterPro" id="IPR012675">
    <property type="entry name" value="Beta-grasp_dom_sf"/>
</dbReference>
<gene>
    <name evidence="1" type="ORF">METZ01_LOCUS246922</name>
</gene>
<dbReference type="AlphaFoldDB" id="A0A382I3D7"/>
<accession>A0A382I3D7</accession>
<reference evidence="1" key="1">
    <citation type="submission" date="2018-05" db="EMBL/GenBank/DDBJ databases">
        <authorList>
            <person name="Lanie J.A."/>
            <person name="Ng W.-L."/>
            <person name="Kazmierczak K.M."/>
            <person name="Andrzejewski T.M."/>
            <person name="Davidsen T.M."/>
            <person name="Wayne K.J."/>
            <person name="Tettelin H."/>
            <person name="Glass J.I."/>
            <person name="Rusch D."/>
            <person name="Podicherti R."/>
            <person name="Tsui H.-C.T."/>
            <person name="Winkler M.E."/>
        </authorList>
    </citation>
    <scope>NUCLEOTIDE SEQUENCE</scope>
</reference>
<organism evidence="1">
    <name type="scientific">marine metagenome</name>
    <dbReference type="NCBI Taxonomy" id="408172"/>
    <lineage>
        <taxon>unclassified sequences</taxon>
        <taxon>metagenomes</taxon>
        <taxon>ecological metagenomes</taxon>
    </lineage>
</organism>
<name>A0A382I3D7_9ZZZZ</name>
<sequence>VAKVFLPFQLKQITENKDFIEVKGKTLREVVNNLDNLYPGIKDHLVKDEKIKSGLSAICGFAATRKGLLQELEEDTEVHFLPAISGG</sequence>
<dbReference type="EMBL" id="UINC01064929">
    <property type="protein sequence ID" value="SVB94068.1"/>
    <property type="molecule type" value="Genomic_DNA"/>
</dbReference>
<evidence type="ECO:0000313" key="1">
    <source>
        <dbReference type="EMBL" id="SVB94068.1"/>
    </source>
</evidence>
<proteinExistence type="predicted"/>
<dbReference type="InterPro" id="IPR016155">
    <property type="entry name" value="Mopterin_synth/thiamin_S_b"/>
</dbReference>
<feature type="non-terminal residue" evidence="1">
    <location>
        <position position="1"/>
    </location>
</feature>
<dbReference type="Gene3D" id="3.10.20.30">
    <property type="match status" value="1"/>
</dbReference>
<protein>
    <recommendedName>
        <fullName evidence="2">MoaD/ThiS family protein</fullName>
    </recommendedName>
</protein>
<evidence type="ECO:0008006" key="2">
    <source>
        <dbReference type="Google" id="ProtNLM"/>
    </source>
</evidence>
<dbReference type="SUPFAM" id="SSF54285">
    <property type="entry name" value="MoaD/ThiS"/>
    <property type="match status" value="1"/>
</dbReference>